<gene>
    <name evidence="4" type="ORF">FE782_15710</name>
</gene>
<feature type="domain" description="Methyltransferase" evidence="3">
    <location>
        <begin position="42"/>
        <end position="129"/>
    </location>
</feature>
<keyword evidence="5" id="KW-1185">Reference proteome</keyword>
<evidence type="ECO:0000313" key="5">
    <source>
        <dbReference type="Proteomes" id="UP000309676"/>
    </source>
</evidence>
<organism evidence="4 5">
    <name type="scientific">Paenibacillus antri</name>
    <dbReference type="NCBI Taxonomy" id="2582848"/>
    <lineage>
        <taxon>Bacteria</taxon>
        <taxon>Bacillati</taxon>
        <taxon>Bacillota</taxon>
        <taxon>Bacilli</taxon>
        <taxon>Bacillales</taxon>
        <taxon>Paenibacillaceae</taxon>
        <taxon>Paenibacillus</taxon>
    </lineage>
</organism>
<dbReference type="Pfam" id="PF13649">
    <property type="entry name" value="Methyltransf_25"/>
    <property type="match status" value="1"/>
</dbReference>
<name>A0A5R9G5X0_9BACL</name>
<evidence type="ECO:0000256" key="1">
    <source>
        <dbReference type="ARBA" id="ARBA00022603"/>
    </source>
</evidence>
<dbReference type="RefSeq" id="WP_138195175.1">
    <property type="nucleotide sequence ID" value="NZ_VCIW01000010.1"/>
</dbReference>
<dbReference type="Proteomes" id="UP000309676">
    <property type="component" value="Unassembled WGS sequence"/>
</dbReference>
<dbReference type="PANTHER" id="PTHR43861">
    <property type="entry name" value="TRANS-ACONITATE 2-METHYLTRANSFERASE-RELATED"/>
    <property type="match status" value="1"/>
</dbReference>
<sequence length="260" mass="28036">MSDRGTNKNDWNASLYDRKLGFVSEYGADLIRLLRPQAGETVLDVGCGTGDLAKRITGSGAAVIGIDASPSMIDTARAKHPAIDFRVARAEAFALEQQVDAAFSNAALHWVTDARGAAACMFDAVKPGGRLVAEFGGKGNAGAIAEAISRALAERGVDAAPLDPWYFPTVGEYASVLESVGWDVEYAELFDRPTALDGPDGLHAWLSVFATPFFAPFSEADAADMKNDIAERLAPRLYDEERRVWTAPYRRIRVVARKPA</sequence>
<dbReference type="CDD" id="cd02440">
    <property type="entry name" value="AdoMet_MTases"/>
    <property type="match status" value="1"/>
</dbReference>
<evidence type="ECO:0000259" key="3">
    <source>
        <dbReference type="Pfam" id="PF13649"/>
    </source>
</evidence>
<dbReference type="PANTHER" id="PTHR43861:SF1">
    <property type="entry name" value="TRANS-ACONITATE 2-METHYLTRANSFERASE"/>
    <property type="match status" value="1"/>
</dbReference>
<dbReference type="InterPro" id="IPR041698">
    <property type="entry name" value="Methyltransf_25"/>
</dbReference>
<evidence type="ECO:0000313" key="4">
    <source>
        <dbReference type="EMBL" id="TLS51181.1"/>
    </source>
</evidence>
<dbReference type="AlphaFoldDB" id="A0A5R9G5X0"/>
<comment type="caution">
    <text evidence="4">The sequence shown here is derived from an EMBL/GenBank/DDBJ whole genome shotgun (WGS) entry which is preliminary data.</text>
</comment>
<keyword evidence="2 4" id="KW-0808">Transferase</keyword>
<reference evidence="4 5" key="1">
    <citation type="submission" date="2019-05" db="EMBL/GenBank/DDBJ databases">
        <authorList>
            <person name="Narsing Rao M.P."/>
            <person name="Li W.J."/>
        </authorList>
    </citation>
    <scope>NUCLEOTIDE SEQUENCE [LARGE SCALE GENOMIC DNA]</scope>
    <source>
        <strain evidence="4 5">SYSU_K30003</strain>
    </source>
</reference>
<proteinExistence type="predicted"/>
<dbReference type="Gene3D" id="3.40.50.150">
    <property type="entry name" value="Vaccinia Virus protein VP39"/>
    <property type="match status" value="1"/>
</dbReference>
<dbReference type="EMBL" id="VCIW01000010">
    <property type="protein sequence ID" value="TLS51181.1"/>
    <property type="molecule type" value="Genomic_DNA"/>
</dbReference>
<protein>
    <submittedName>
        <fullName evidence="4">Methyltransferase domain-containing protein</fullName>
    </submittedName>
</protein>
<dbReference type="SUPFAM" id="SSF53335">
    <property type="entry name" value="S-adenosyl-L-methionine-dependent methyltransferases"/>
    <property type="match status" value="1"/>
</dbReference>
<accession>A0A5R9G5X0</accession>
<dbReference type="OrthoDB" id="9760689at2"/>
<dbReference type="GO" id="GO:0008168">
    <property type="term" value="F:methyltransferase activity"/>
    <property type="evidence" value="ECO:0007669"/>
    <property type="project" value="UniProtKB-KW"/>
</dbReference>
<dbReference type="InterPro" id="IPR029063">
    <property type="entry name" value="SAM-dependent_MTases_sf"/>
</dbReference>
<dbReference type="GO" id="GO:0032259">
    <property type="term" value="P:methylation"/>
    <property type="evidence" value="ECO:0007669"/>
    <property type="project" value="UniProtKB-KW"/>
</dbReference>
<evidence type="ECO:0000256" key="2">
    <source>
        <dbReference type="ARBA" id="ARBA00022679"/>
    </source>
</evidence>
<keyword evidence="1 4" id="KW-0489">Methyltransferase</keyword>